<feature type="region of interest" description="Disordered" evidence="1">
    <location>
        <begin position="1"/>
        <end position="37"/>
    </location>
</feature>
<proteinExistence type="predicted"/>
<dbReference type="Proteomes" id="UP001175211">
    <property type="component" value="Unassembled WGS sequence"/>
</dbReference>
<sequence length="159" mass="17740">MILHREITGSKTANSHVGTTPNVAGPGKLPLGTYHDPPPRRLAPWRRGELAARLEACQVRPGMCFLVPMRWQECEIDVGVDWEFWILTSSFTARKELSTDVVDPPPCPPGSPFPREFRTTPMALHPTSKSATTFLLNSQYHACGIHCSRTTGRQGEDRF</sequence>
<dbReference type="EMBL" id="JAUEPS010000123">
    <property type="protein sequence ID" value="KAK0436670.1"/>
    <property type="molecule type" value="Genomic_DNA"/>
</dbReference>
<evidence type="ECO:0000313" key="3">
    <source>
        <dbReference type="Proteomes" id="UP001175211"/>
    </source>
</evidence>
<evidence type="ECO:0000313" key="2">
    <source>
        <dbReference type="EMBL" id="KAK0436670.1"/>
    </source>
</evidence>
<reference evidence="2" key="1">
    <citation type="submission" date="2023-06" db="EMBL/GenBank/DDBJ databases">
        <authorList>
            <consortium name="Lawrence Berkeley National Laboratory"/>
            <person name="Ahrendt S."/>
            <person name="Sahu N."/>
            <person name="Indic B."/>
            <person name="Wong-Bajracharya J."/>
            <person name="Merenyi Z."/>
            <person name="Ke H.-M."/>
            <person name="Monk M."/>
            <person name="Kocsube S."/>
            <person name="Drula E."/>
            <person name="Lipzen A."/>
            <person name="Balint B."/>
            <person name="Henrissat B."/>
            <person name="Andreopoulos B."/>
            <person name="Martin F.M."/>
            <person name="Harder C.B."/>
            <person name="Rigling D."/>
            <person name="Ford K.L."/>
            <person name="Foster G.D."/>
            <person name="Pangilinan J."/>
            <person name="Papanicolaou A."/>
            <person name="Barry K."/>
            <person name="LaButti K."/>
            <person name="Viragh M."/>
            <person name="Koriabine M."/>
            <person name="Yan M."/>
            <person name="Riley R."/>
            <person name="Champramary S."/>
            <person name="Plett K.L."/>
            <person name="Tsai I.J."/>
            <person name="Slot J."/>
            <person name="Sipos G."/>
            <person name="Plett J."/>
            <person name="Nagy L.G."/>
            <person name="Grigoriev I.V."/>
        </authorList>
    </citation>
    <scope>NUCLEOTIDE SEQUENCE</scope>
    <source>
        <strain evidence="2">CCBAS 213</strain>
    </source>
</reference>
<evidence type="ECO:0000256" key="1">
    <source>
        <dbReference type="SAM" id="MobiDB-lite"/>
    </source>
</evidence>
<protein>
    <submittedName>
        <fullName evidence="2">Uncharacterized protein</fullName>
    </submittedName>
</protein>
<accession>A0AA39MKE3</accession>
<dbReference type="AlphaFoldDB" id="A0AA39MKE3"/>
<dbReference type="RefSeq" id="XP_060322348.1">
    <property type="nucleotide sequence ID" value="XM_060481066.1"/>
</dbReference>
<name>A0AA39MKE3_ARMTA</name>
<keyword evidence="3" id="KW-1185">Reference proteome</keyword>
<dbReference type="GeneID" id="85364614"/>
<feature type="compositionally biased region" description="Polar residues" evidence="1">
    <location>
        <begin position="9"/>
        <end position="22"/>
    </location>
</feature>
<comment type="caution">
    <text evidence="2">The sequence shown here is derived from an EMBL/GenBank/DDBJ whole genome shotgun (WGS) entry which is preliminary data.</text>
</comment>
<organism evidence="2 3">
    <name type="scientific">Armillaria tabescens</name>
    <name type="common">Ringless honey mushroom</name>
    <name type="synonym">Agaricus tabescens</name>
    <dbReference type="NCBI Taxonomy" id="1929756"/>
    <lineage>
        <taxon>Eukaryota</taxon>
        <taxon>Fungi</taxon>
        <taxon>Dikarya</taxon>
        <taxon>Basidiomycota</taxon>
        <taxon>Agaricomycotina</taxon>
        <taxon>Agaricomycetes</taxon>
        <taxon>Agaricomycetidae</taxon>
        <taxon>Agaricales</taxon>
        <taxon>Marasmiineae</taxon>
        <taxon>Physalacriaceae</taxon>
        <taxon>Desarmillaria</taxon>
    </lineage>
</organism>
<gene>
    <name evidence="2" type="ORF">EV420DRAFT_1770254</name>
</gene>